<proteinExistence type="inferred from homology"/>
<sequence length="144" mass="16849">MSQAYLLWKRSLLTGGGIIGTGVLLYIFTTPTEEQLVAKLSPELRADYERNKELRQREQQMLMEIVKQTAASNEPIWKTGSLVSPWDKEFQPSSESFLVKRERFEREQAEARQRQELERLKQEAKLTETVVAPKSSKWKFWSKD</sequence>
<dbReference type="GO" id="GO:0005743">
    <property type="term" value="C:mitochondrial inner membrane"/>
    <property type="evidence" value="ECO:0007669"/>
    <property type="project" value="UniProtKB-SubCell"/>
</dbReference>
<protein>
    <recommendedName>
        <fullName evidence="10">Cytochrome b mRNA-processing protein 4</fullName>
    </recommendedName>
</protein>
<organism evidence="11 12">
    <name type="scientific">Ogataea philodendri</name>
    <dbReference type="NCBI Taxonomy" id="1378263"/>
    <lineage>
        <taxon>Eukaryota</taxon>
        <taxon>Fungi</taxon>
        <taxon>Dikarya</taxon>
        <taxon>Ascomycota</taxon>
        <taxon>Saccharomycotina</taxon>
        <taxon>Pichiomycetes</taxon>
        <taxon>Pichiales</taxon>
        <taxon>Pichiaceae</taxon>
        <taxon>Ogataea</taxon>
    </lineage>
</organism>
<keyword evidence="8 10" id="KW-0143">Chaperone</keyword>
<dbReference type="EMBL" id="JAEUBE010000439">
    <property type="protein sequence ID" value="KAH3661679.1"/>
    <property type="molecule type" value="Genomic_DNA"/>
</dbReference>
<dbReference type="Proteomes" id="UP000769157">
    <property type="component" value="Unassembled WGS sequence"/>
</dbReference>
<reference evidence="11" key="2">
    <citation type="submission" date="2021-01" db="EMBL/GenBank/DDBJ databases">
        <authorList>
            <person name="Schikora-Tamarit M.A."/>
        </authorList>
    </citation>
    <scope>NUCLEOTIDE SEQUENCE</scope>
    <source>
        <strain evidence="11">CBS6075</strain>
    </source>
</reference>
<dbReference type="AlphaFoldDB" id="A0A9P8NZ26"/>
<evidence type="ECO:0000313" key="12">
    <source>
        <dbReference type="Proteomes" id="UP000769157"/>
    </source>
</evidence>
<evidence type="ECO:0000256" key="7">
    <source>
        <dbReference type="ARBA" id="ARBA00023136"/>
    </source>
</evidence>
<dbReference type="GeneID" id="70238493"/>
<reference evidence="11" key="1">
    <citation type="journal article" date="2021" name="Open Biol.">
        <title>Shared evolutionary footprints suggest mitochondrial oxidative damage underlies multiple complex I losses in fungi.</title>
        <authorList>
            <person name="Schikora-Tamarit M.A."/>
            <person name="Marcet-Houben M."/>
            <person name="Nosek J."/>
            <person name="Gabaldon T."/>
        </authorList>
    </citation>
    <scope>NUCLEOTIDE SEQUENCE</scope>
    <source>
        <strain evidence="11">CBS6075</strain>
    </source>
</reference>
<accession>A0A9P8NZ26</accession>
<name>A0A9P8NZ26_9ASCO</name>
<dbReference type="InterPro" id="IPR012420">
    <property type="entry name" value="Cbp4"/>
</dbReference>
<evidence type="ECO:0000256" key="6">
    <source>
        <dbReference type="ARBA" id="ARBA00023128"/>
    </source>
</evidence>
<keyword evidence="7 10" id="KW-0472">Membrane</keyword>
<dbReference type="GO" id="GO:0034551">
    <property type="term" value="P:mitochondrial respiratory chain complex III assembly"/>
    <property type="evidence" value="ECO:0007669"/>
    <property type="project" value="TreeGrafter"/>
</dbReference>
<keyword evidence="3 10" id="KW-0812">Transmembrane</keyword>
<evidence type="ECO:0000256" key="10">
    <source>
        <dbReference type="RuleBase" id="RU368005"/>
    </source>
</evidence>
<keyword evidence="6 10" id="KW-0496">Mitochondrion</keyword>
<keyword evidence="12" id="KW-1185">Reference proteome</keyword>
<evidence type="ECO:0000256" key="2">
    <source>
        <dbReference type="ARBA" id="ARBA00006780"/>
    </source>
</evidence>
<dbReference type="Pfam" id="PF07960">
    <property type="entry name" value="CBP4"/>
    <property type="match status" value="1"/>
</dbReference>
<comment type="subcellular location">
    <subcellularLocation>
        <location evidence="1 10">Mitochondrion inner membrane</location>
        <topology evidence="1 10">Single-pass membrane protein</topology>
    </subcellularLocation>
</comment>
<evidence type="ECO:0000313" key="11">
    <source>
        <dbReference type="EMBL" id="KAH3661679.1"/>
    </source>
</evidence>
<evidence type="ECO:0000256" key="4">
    <source>
        <dbReference type="ARBA" id="ARBA00022792"/>
    </source>
</evidence>
<dbReference type="RefSeq" id="XP_046058792.1">
    <property type="nucleotide sequence ID" value="XM_046207825.1"/>
</dbReference>
<keyword evidence="5 10" id="KW-1133">Transmembrane helix</keyword>
<feature type="transmembrane region" description="Helical" evidence="10">
    <location>
        <begin position="12"/>
        <end position="29"/>
    </location>
</feature>
<comment type="caution">
    <text evidence="11">The sequence shown here is derived from an EMBL/GenBank/DDBJ whole genome shotgun (WGS) entry which is preliminary data.</text>
</comment>
<dbReference type="PANTHER" id="PTHR28202">
    <property type="entry name" value="ASSEMBLY FACTOR CBP4"/>
    <property type="match status" value="1"/>
</dbReference>
<dbReference type="PANTHER" id="PTHR28202:SF1">
    <property type="entry name" value="ASSEMBLY FACTOR CBP4"/>
    <property type="match status" value="1"/>
</dbReference>
<evidence type="ECO:0000256" key="3">
    <source>
        <dbReference type="ARBA" id="ARBA00022692"/>
    </source>
</evidence>
<gene>
    <name evidence="11" type="ORF">OGAPHI_006529</name>
</gene>
<comment type="function">
    <text evidence="9 10">Essential for the assembly of ubiquinol-cytochrome c reductase. It has a direct effect on the correct occurrence of the Rieske protein, core 4, core 5 and apocytochrome b.</text>
</comment>
<evidence type="ECO:0000256" key="1">
    <source>
        <dbReference type="ARBA" id="ARBA00004434"/>
    </source>
</evidence>
<keyword evidence="4 10" id="KW-0999">Mitochondrion inner membrane</keyword>
<evidence type="ECO:0000256" key="8">
    <source>
        <dbReference type="ARBA" id="ARBA00023186"/>
    </source>
</evidence>
<evidence type="ECO:0000256" key="5">
    <source>
        <dbReference type="ARBA" id="ARBA00022989"/>
    </source>
</evidence>
<evidence type="ECO:0000256" key="9">
    <source>
        <dbReference type="ARBA" id="ARBA00025413"/>
    </source>
</evidence>
<comment type="similarity">
    <text evidence="2 10">Belongs to the CBP4 family.</text>
</comment>
<dbReference type="OrthoDB" id="5576752at2759"/>